<dbReference type="InterPro" id="IPR001789">
    <property type="entry name" value="Sig_transdc_resp-reg_receiver"/>
</dbReference>
<dbReference type="PROSITE" id="PS50110">
    <property type="entry name" value="RESPONSE_REGULATORY"/>
    <property type="match status" value="1"/>
</dbReference>
<protein>
    <submittedName>
        <fullName evidence="5">Response regulator</fullName>
    </submittedName>
</protein>
<proteinExistence type="predicted"/>
<reference evidence="5 6" key="1">
    <citation type="submission" date="2017-08" db="EMBL/GenBank/DDBJ databases">
        <title>Infants hospitalized years apart are colonized by the same room-sourced microbial strains.</title>
        <authorList>
            <person name="Brooks B."/>
            <person name="Olm M.R."/>
            <person name="Firek B.A."/>
            <person name="Baker R."/>
            <person name="Thomas B.C."/>
            <person name="Morowitz M.J."/>
            <person name="Banfield J.F."/>
        </authorList>
    </citation>
    <scope>NUCLEOTIDE SEQUENCE [LARGE SCALE GENOMIC DNA]</scope>
    <source>
        <strain evidence="5">S2_005_002_R2_29</strain>
    </source>
</reference>
<keyword evidence="1 3" id="KW-0597">Phosphoprotein</keyword>
<dbReference type="Pfam" id="PF00072">
    <property type="entry name" value="Response_reg"/>
    <property type="match status" value="1"/>
</dbReference>
<keyword evidence="2" id="KW-0902">Two-component regulatory system</keyword>
<evidence type="ECO:0000256" key="2">
    <source>
        <dbReference type="ARBA" id="ARBA00023012"/>
    </source>
</evidence>
<feature type="domain" description="Response regulatory" evidence="4">
    <location>
        <begin position="9"/>
        <end position="128"/>
    </location>
</feature>
<dbReference type="Proteomes" id="UP000249417">
    <property type="component" value="Unassembled WGS sequence"/>
</dbReference>
<accession>A0A2W5MQL3</accession>
<sequence>MSYDLSQVKILIVEDMQPMLTLTTSMLGVFGFRNIHGAKTADEGFHLFRQHKHDLVITDWLMEPKDGLELIAMIRRSEYSPNPYVPIILMTGYSDQPRVETARDQGVTEFLMKPYSARDMYARIVQIIEKPRQFVNTGEFFGPDRRRRKNFQFYGDDRRGAHDKDTQWPEDIEIELRTLRDDVKKI</sequence>
<gene>
    <name evidence="5" type="ORF">DI551_12085</name>
</gene>
<dbReference type="PANTHER" id="PTHR44591:SF14">
    <property type="entry name" value="PROTEIN PILG"/>
    <property type="match status" value="1"/>
</dbReference>
<dbReference type="SUPFAM" id="SSF52172">
    <property type="entry name" value="CheY-like"/>
    <property type="match status" value="1"/>
</dbReference>
<name>A0A2W5MQL3_9BACT</name>
<comment type="caution">
    <text evidence="5">The sequence shown here is derived from an EMBL/GenBank/DDBJ whole genome shotgun (WGS) entry which is preliminary data.</text>
</comment>
<dbReference type="GO" id="GO:0000160">
    <property type="term" value="P:phosphorelay signal transduction system"/>
    <property type="evidence" value="ECO:0007669"/>
    <property type="project" value="UniProtKB-KW"/>
</dbReference>
<organism evidence="5 6">
    <name type="scientific">Micavibrio aeruginosavorus</name>
    <dbReference type="NCBI Taxonomy" id="349221"/>
    <lineage>
        <taxon>Bacteria</taxon>
        <taxon>Pseudomonadati</taxon>
        <taxon>Bdellovibrionota</taxon>
        <taxon>Bdellovibrionia</taxon>
        <taxon>Bdellovibrionales</taxon>
        <taxon>Pseudobdellovibrionaceae</taxon>
        <taxon>Micavibrio</taxon>
    </lineage>
</organism>
<dbReference type="PANTHER" id="PTHR44591">
    <property type="entry name" value="STRESS RESPONSE REGULATOR PROTEIN 1"/>
    <property type="match status" value="1"/>
</dbReference>
<dbReference type="EMBL" id="QFQB01000152">
    <property type="protein sequence ID" value="PZQ43476.1"/>
    <property type="molecule type" value="Genomic_DNA"/>
</dbReference>
<dbReference type="CDD" id="cd00156">
    <property type="entry name" value="REC"/>
    <property type="match status" value="1"/>
</dbReference>
<evidence type="ECO:0000256" key="1">
    <source>
        <dbReference type="ARBA" id="ARBA00022553"/>
    </source>
</evidence>
<feature type="modified residue" description="4-aspartylphosphate" evidence="3">
    <location>
        <position position="59"/>
    </location>
</feature>
<dbReference type="InterPro" id="IPR011006">
    <property type="entry name" value="CheY-like_superfamily"/>
</dbReference>
<evidence type="ECO:0000313" key="6">
    <source>
        <dbReference type="Proteomes" id="UP000249417"/>
    </source>
</evidence>
<dbReference type="AlphaFoldDB" id="A0A2W5MQL3"/>
<dbReference type="Gene3D" id="3.40.50.2300">
    <property type="match status" value="1"/>
</dbReference>
<evidence type="ECO:0000256" key="3">
    <source>
        <dbReference type="PROSITE-ProRule" id="PRU00169"/>
    </source>
</evidence>
<dbReference type="SMART" id="SM00448">
    <property type="entry name" value="REC"/>
    <property type="match status" value="1"/>
</dbReference>
<evidence type="ECO:0000259" key="4">
    <source>
        <dbReference type="PROSITE" id="PS50110"/>
    </source>
</evidence>
<dbReference type="InterPro" id="IPR050595">
    <property type="entry name" value="Bact_response_regulator"/>
</dbReference>
<evidence type="ECO:0000313" key="5">
    <source>
        <dbReference type="EMBL" id="PZQ43476.1"/>
    </source>
</evidence>